<dbReference type="Gene3D" id="3.40.109.10">
    <property type="entry name" value="NADH Oxidase"/>
    <property type="match status" value="1"/>
</dbReference>
<evidence type="ECO:0000313" key="3">
    <source>
        <dbReference type="Proteomes" id="UP001281761"/>
    </source>
</evidence>
<dbReference type="InterPro" id="IPR029478">
    <property type="entry name" value="TM1586_NiRdase"/>
</dbReference>
<accession>A0ABQ9XM40</accession>
<dbReference type="Pfam" id="PF14512">
    <property type="entry name" value="TM1586_NiRdase"/>
    <property type="match status" value="1"/>
</dbReference>
<comment type="caution">
    <text evidence="2">The sequence shown here is derived from an EMBL/GenBank/DDBJ whole genome shotgun (WGS) entry which is preliminary data.</text>
</comment>
<feature type="domain" description="Putative nitroreductase TM1586" evidence="1">
    <location>
        <begin position="59"/>
        <end position="220"/>
    </location>
</feature>
<dbReference type="SUPFAM" id="SSF55469">
    <property type="entry name" value="FMN-dependent nitroreductase-like"/>
    <property type="match status" value="2"/>
</dbReference>
<dbReference type="Gene3D" id="3.40.109.30">
    <property type="entry name" value="putative nitroreductase (tm1586), domain 2"/>
    <property type="match status" value="1"/>
</dbReference>
<evidence type="ECO:0000259" key="1">
    <source>
        <dbReference type="Pfam" id="PF14512"/>
    </source>
</evidence>
<keyword evidence="3" id="KW-1185">Reference proteome</keyword>
<dbReference type="EMBL" id="JARBJD010000102">
    <property type="protein sequence ID" value="KAK2952550.1"/>
    <property type="molecule type" value="Genomic_DNA"/>
</dbReference>
<gene>
    <name evidence="2" type="ORF">BLNAU_12516</name>
</gene>
<proteinExistence type="predicted"/>
<dbReference type="InterPro" id="IPR000415">
    <property type="entry name" value="Nitroreductase-like"/>
</dbReference>
<sequence length="275" mass="30032">MDAPLLLLFFKYRIHGKRSIYYDISYFRRGRPIFAIAVQLGRFLKMSKVGGSLGTFKVISGTDVFLVAIVGKSADLLEVGYVFEKVILHLTTLGLGTCFMTGTFSGSDFTKGAGCSPAEKIAENQVIFEKRLASNFRRVAFSEFCTVDPTITERPLTLIKALEATRYSPSALNKQPTRIYVTKGRSAKGSDKAEYCVSFLEKSTSAECGVEVGISLLHFVEVIEDLTGAKGELSKTQPSIAIPSGFTFRVCWKGSLSSQVQQSTDKPPTPTSGSK</sequence>
<organism evidence="2 3">
    <name type="scientific">Blattamonas nauphoetae</name>
    <dbReference type="NCBI Taxonomy" id="2049346"/>
    <lineage>
        <taxon>Eukaryota</taxon>
        <taxon>Metamonada</taxon>
        <taxon>Preaxostyla</taxon>
        <taxon>Oxymonadida</taxon>
        <taxon>Blattamonas</taxon>
    </lineage>
</organism>
<dbReference type="Proteomes" id="UP001281761">
    <property type="component" value="Unassembled WGS sequence"/>
</dbReference>
<evidence type="ECO:0000313" key="2">
    <source>
        <dbReference type="EMBL" id="KAK2952550.1"/>
    </source>
</evidence>
<name>A0ABQ9XM40_9EUKA</name>
<reference evidence="2 3" key="1">
    <citation type="journal article" date="2022" name="bioRxiv">
        <title>Genomics of Preaxostyla Flagellates Illuminates Evolutionary Transitions and the Path Towards Mitochondrial Loss.</title>
        <authorList>
            <person name="Novak L.V.F."/>
            <person name="Treitli S.C."/>
            <person name="Pyrih J."/>
            <person name="Halakuc P."/>
            <person name="Pipaliya S.V."/>
            <person name="Vacek V."/>
            <person name="Brzon O."/>
            <person name="Soukal P."/>
            <person name="Eme L."/>
            <person name="Dacks J.B."/>
            <person name="Karnkowska A."/>
            <person name="Elias M."/>
            <person name="Hampl V."/>
        </authorList>
    </citation>
    <scope>NUCLEOTIDE SEQUENCE [LARGE SCALE GENOMIC DNA]</scope>
    <source>
        <strain evidence="2">NAU3</strain>
        <tissue evidence="2">Gut</tissue>
    </source>
</reference>
<protein>
    <recommendedName>
        <fullName evidence="1">Putative nitroreductase TM1586 domain-containing protein</fullName>
    </recommendedName>
</protein>